<feature type="region of interest" description="Disordered" evidence="1">
    <location>
        <begin position="56"/>
        <end position="104"/>
    </location>
</feature>
<dbReference type="Proteomes" id="UP000193411">
    <property type="component" value="Unassembled WGS sequence"/>
</dbReference>
<evidence type="ECO:0000313" key="4">
    <source>
        <dbReference type="Proteomes" id="UP000193411"/>
    </source>
</evidence>
<keyword evidence="4" id="KW-1185">Reference proteome</keyword>
<feature type="compositionally biased region" description="Acidic residues" evidence="1">
    <location>
        <begin position="64"/>
        <end position="81"/>
    </location>
</feature>
<dbReference type="OrthoDB" id="2687259at2759"/>
<name>A0A1Y2H900_9FUNG</name>
<evidence type="ECO:0000313" key="3">
    <source>
        <dbReference type="EMBL" id="ORZ31050.1"/>
    </source>
</evidence>
<organism evidence="3 4">
    <name type="scientific">Catenaria anguillulae PL171</name>
    <dbReference type="NCBI Taxonomy" id="765915"/>
    <lineage>
        <taxon>Eukaryota</taxon>
        <taxon>Fungi</taxon>
        <taxon>Fungi incertae sedis</taxon>
        <taxon>Blastocladiomycota</taxon>
        <taxon>Blastocladiomycetes</taxon>
        <taxon>Blastocladiales</taxon>
        <taxon>Catenariaceae</taxon>
        <taxon>Catenaria</taxon>
    </lineage>
</organism>
<dbReference type="InterPro" id="IPR041078">
    <property type="entry name" value="Plavaka"/>
</dbReference>
<evidence type="ECO:0000313" key="2">
    <source>
        <dbReference type="EMBL" id="ORZ29348.1"/>
    </source>
</evidence>
<protein>
    <submittedName>
        <fullName evidence="3">Uncharacterized protein</fullName>
    </submittedName>
</protein>
<dbReference type="AlphaFoldDB" id="A0A1Y2H900"/>
<gene>
    <name evidence="3" type="ORF">BCR44DRAFT_1443235</name>
    <name evidence="2" type="ORF">BCR44DRAFT_1451762</name>
</gene>
<dbReference type="Pfam" id="PF18759">
    <property type="entry name" value="Plavaka"/>
    <property type="match status" value="1"/>
</dbReference>
<evidence type="ECO:0000256" key="1">
    <source>
        <dbReference type="SAM" id="MobiDB-lite"/>
    </source>
</evidence>
<dbReference type="EMBL" id="MCFL01000068">
    <property type="protein sequence ID" value="ORZ31050.1"/>
    <property type="molecule type" value="Genomic_DNA"/>
</dbReference>
<feature type="region of interest" description="Disordered" evidence="1">
    <location>
        <begin position="1"/>
        <end position="30"/>
    </location>
</feature>
<accession>A0A1Y2H900</accession>
<comment type="caution">
    <text evidence="3">The sequence shown here is derived from an EMBL/GenBank/DDBJ whole genome shotgun (WGS) entry which is preliminary data.</text>
</comment>
<dbReference type="EMBL" id="MCFL01000216">
    <property type="protein sequence ID" value="ORZ29348.1"/>
    <property type="molecule type" value="Genomic_DNA"/>
</dbReference>
<proteinExistence type="predicted"/>
<sequence>MDISADSGTSDEEHTELYGSMDTCSNTADDGVRANAFENHSERTRSPIALRARLANIQHNCQESDTDDGDESNTAEEDEMQCDPLPPPEPEDGDSFDQHQDGTAMRPRQMLESRLLDFLEPQPLHFEQPTIALDIEGFLHDAKFASINEIIGPFKSVRDVNMAHMALAVLDLGEKQVDDLMRGIADDSTIGSAKRHGWSTMAELKTLIRQSHFHDPFTLTDVHIIHSTSTFPHRRIIPTIERLFKSTKFLLKFTTTPRGVRYGDEPVYLDPAAGIAWQAHHDDLMKQVGPFDEEGVPNMLLPIGFYSDKSNISANQDAHPLFVFLAGVHPDILSKPSYRAMRLLAMFPIPTDAALQGLSVSKMSEARRTVYHDCMKIVLDDEWLHAMEHGKRMTGPDGCKYNVFPFLLQYQADLQEFAMITQTRGHRGMCPCPKCLIPAELVTSPDLDDHRTAPRRSQSDMIQLLEANITKAKCKELGAWKAPSALFAATSDVYECAAVDPLHQFDLGVVPYVTQAVQQLIDATEADTKGKLEELRLRTSTWMPPYHALEARTVSLLAIDPKMQKSLKAHEWRSVTRILLPCTADLPGVELVKAMCDFDLFARASAPTPWILALSDKALESLFSAWYDMQDTLKLADEQHKVPEPLKFHMLTHYNEAATWYGAVNAQGAQRGEKEHSVTTKTSAEHTNYNRATVSRQMCDWVALVDALNDMLETLQLLHGDSLGEYQNKRFAHITDLFKERDNQPTPAAYCFGSHAITTSTCDPCPTGLHPYTQRLVAQQLSDAPLPHYHRAWPSATIWAYQSIKLSFWSNVIHTEVTQLLRARLPGNKKGAWCDGVVYLKDGGQKLGIGRIRHCIKFATKPSVGQAAVVGCGVILEPMSISTLRDPTTGQVCVEEPAPGSVILAPPESLLFGVHLCPNFSSMTPAGHAALRTRRESAKSFTGVSPWFTQYFVNHNAEEHVGLMFAQDEFLACFCD</sequence>
<reference evidence="3 4" key="1">
    <citation type="submission" date="2016-07" db="EMBL/GenBank/DDBJ databases">
        <title>Pervasive Adenine N6-methylation of Active Genes in Fungi.</title>
        <authorList>
            <consortium name="DOE Joint Genome Institute"/>
            <person name="Mondo S.J."/>
            <person name="Dannebaum R.O."/>
            <person name="Kuo R.C."/>
            <person name="Labutti K."/>
            <person name="Haridas S."/>
            <person name="Kuo A."/>
            <person name="Salamov A."/>
            <person name="Ahrendt S.R."/>
            <person name="Lipzen A."/>
            <person name="Sullivan W."/>
            <person name="Andreopoulos W.B."/>
            <person name="Clum A."/>
            <person name="Lindquist E."/>
            <person name="Daum C."/>
            <person name="Ramamoorthy G.K."/>
            <person name="Gryganskyi A."/>
            <person name="Culley D."/>
            <person name="Magnuson J.K."/>
            <person name="James T.Y."/>
            <person name="O'Malley M.A."/>
            <person name="Stajich J.E."/>
            <person name="Spatafora J.W."/>
            <person name="Visel A."/>
            <person name="Grigoriev I.V."/>
        </authorList>
    </citation>
    <scope>NUCLEOTIDE SEQUENCE [LARGE SCALE GENOMIC DNA]</scope>
    <source>
        <strain evidence="3 4">PL171</strain>
    </source>
</reference>